<name>A0ABR7SPH6_9ACTN</name>
<organism evidence="4 5">
    <name type="scientific">Streptomyces polyasparticus</name>
    <dbReference type="NCBI Taxonomy" id="2767826"/>
    <lineage>
        <taxon>Bacteria</taxon>
        <taxon>Bacillati</taxon>
        <taxon>Actinomycetota</taxon>
        <taxon>Actinomycetes</taxon>
        <taxon>Kitasatosporales</taxon>
        <taxon>Streptomycetaceae</taxon>
        <taxon>Streptomyces</taxon>
    </lineage>
</organism>
<dbReference type="InterPro" id="IPR050832">
    <property type="entry name" value="Bact_Acetyltransf"/>
</dbReference>
<dbReference type="SUPFAM" id="SSF55729">
    <property type="entry name" value="Acyl-CoA N-acyltransferases (Nat)"/>
    <property type="match status" value="2"/>
</dbReference>
<keyword evidence="1" id="KW-0808">Transferase</keyword>
<dbReference type="PANTHER" id="PTHR43877:SF2">
    <property type="entry name" value="AMINOALKYLPHOSPHONATE N-ACETYLTRANSFERASE-RELATED"/>
    <property type="match status" value="1"/>
</dbReference>
<dbReference type="Gene3D" id="3.40.630.30">
    <property type="match status" value="1"/>
</dbReference>
<comment type="caution">
    <text evidence="4">The sequence shown here is derived from an EMBL/GenBank/DDBJ whole genome shotgun (WGS) entry which is preliminary data.</text>
</comment>
<dbReference type="PANTHER" id="PTHR43877">
    <property type="entry name" value="AMINOALKYLPHOSPHONATE N-ACETYLTRANSFERASE-RELATED-RELATED"/>
    <property type="match status" value="1"/>
</dbReference>
<evidence type="ECO:0000256" key="1">
    <source>
        <dbReference type="ARBA" id="ARBA00022679"/>
    </source>
</evidence>
<protein>
    <submittedName>
        <fullName evidence="4">GNAT family N-acetyltransferase</fullName>
    </submittedName>
</protein>
<dbReference type="Pfam" id="PF00583">
    <property type="entry name" value="Acetyltransf_1"/>
    <property type="match status" value="1"/>
</dbReference>
<feature type="domain" description="N-acetyltransferase" evidence="3">
    <location>
        <begin position="4"/>
        <end position="151"/>
    </location>
</feature>
<dbReference type="CDD" id="cd04301">
    <property type="entry name" value="NAT_SF"/>
    <property type="match status" value="1"/>
</dbReference>
<dbReference type="PROSITE" id="PS51186">
    <property type="entry name" value="GNAT"/>
    <property type="match status" value="2"/>
</dbReference>
<dbReference type="Proteomes" id="UP000642284">
    <property type="component" value="Unassembled WGS sequence"/>
</dbReference>
<evidence type="ECO:0000259" key="3">
    <source>
        <dbReference type="PROSITE" id="PS51186"/>
    </source>
</evidence>
<keyword evidence="5" id="KW-1185">Reference proteome</keyword>
<dbReference type="InterPro" id="IPR016181">
    <property type="entry name" value="Acyl_CoA_acyltransferase"/>
</dbReference>
<evidence type="ECO:0000313" key="4">
    <source>
        <dbReference type="EMBL" id="MBC9717367.1"/>
    </source>
</evidence>
<evidence type="ECO:0000256" key="2">
    <source>
        <dbReference type="ARBA" id="ARBA00023315"/>
    </source>
</evidence>
<dbReference type="RefSeq" id="WP_187817813.1">
    <property type="nucleotide sequence ID" value="NZ_JACTVJ010000019.1"/>
</dbReference>
<keyword evidence="2" id="KW-0012">Acyltransferase</keyword>
<dbReference type="EMBL" id="JACTVJ010000019">
    <property type="protein sequence ID" value="MBC9717367.1"/>
    <property type="molecule type" value="Genomic_DNA"/>
</dbReference>
<accession>A0ABR7SPH6</accession>
<evidence type="ECO:0000313" key="5">
    <source>
        <dbReference type="Proteomes" id="UP000642284"/>
    </source>
</evidence>
<dbReference type="InterPro" id="IPR000182">
    <property type="entry name" value="GNAT_dom"/>
</dbReference>
<feature type="domain" description="N-acetyltransferase" evidence="3">
    <location>
        <begin position="164"/>
        <end position="312"/>
    </location>
</feature>
<gene>
    <name evidence="4" type="ORF">H9Y04_33045</name>
</gene>
<proteinExistence type="predicted"/>
<sequence length="312" mass="35225">MTTLTVRPATYDDAEAVCTLLNDVDEIESGRRETGVTEILADWKHPEVDLARDSWLLFEGERLVGYGLLWDESAGERIDIDLYLLPGRTDGARTLLERMEVRAVECAARNGARRAVVHQGLHISTNVDTAVLHERGWRTVRRYHVMERPLSADTDRLPRAPEGVCLRPCRTEDDRRRAHALLQEAFTDHYDFHPRTYEQWLHDIDAENVDWSLVWIARIEGQGDVAILRTRNDRATMGWIGNLGVVDAARGRGLGGYLLRYAFAYYAALGRDTIGLGVDTDNSSGALALYERHGMTLDSAVDTWELILPVRG</sequence>
<reference evidence="4 5" key="1">
    <citation type="submission" date="2020-08" db="EMBL/GenBank/DDBJ databases">
        <title>Genemic of Streptomyces polyaspartic.</title>
        <authorList>
            <person name="Liu W."/>
        </authorList>
    </citation>
    <scope>NUCLEOTIDE SEQUENCE [LARGE SCALE GENOMIC DNA]</scope>
    <source>
        <strain evidence="4 5">TRM66268-LWL</strain>
    </source>
</reference>